<keyword evidence="5" id="KW-1185">Reference proteome</keyword>
<dbReference type="EMBL" id="CP036275">
    <property type="protein sequence ID" value="QDU36243.1"/>
    <property type="molecule type" value="Genomic_DNA"/>
</dbReference>
<name>A0A517Z193_9PLAN</name>
<organism evidence="4 5">
    <name type="scientific">Maioricimonas rarisocia</name>
    <dbReference type="NCBI Taxonomy" id="2528026"/>
    <lineage>
        <taxon>Bacteria</taxon>
        <taxon>Pseudomonadati</taxon>
        <taxon>Planctomycetota</taxon>
        <taxon>Planctomycetia</taxon>
        <taxon>Planctomycetales</taxon>
        <taxon>Planctomycetaceae</taxon>
        <taxon>Maioricimonas</taxon>
    </lineage>
</organism>
<evidence type="ECO:0000259" key="3">
    <source>
        <dbReference type="Pfam" id="PF07596"/>
    </source>
</evidence>
<dbReference type="InterPro" id="IPR012902">
    <property type="entry name" value="N_methyl_site"/>
</dbReference>
<evidence type="ECO:0000256" key="2">
    <source>
        <dbReference type="SAM" id="Phobius"/>
    </source>
</evidence>
<dbReference type="InterPro" id="IPR027558">
    <property type="entry name" value="Pre_pil_HX9DG_C"/>
</dbReference>
<dbReference type="InterPro" id="IPR011453">
    <property type="entry name" value="DUF1559"/>
</dbReference>
<dbReference type="Pfam" id="PF07596">
    <property type="entry name" value="SBP_bac_10"/>
    <property type="match status" value="1"/>
</dbReference>
<keyword evidence="2" id="KW-0472">Membrane</keyword>
<dbReference type="OrthoDB" id="276576at2"/>
<dbReference type="Proteomes" id="UP000320496">
    <property type="component" value="Chromosome"/>
</dbReference>
<sequence length="341" mass="37457">MSDYSVQRPRRRGFTLIELLVVIAIIAILIALLLPAVQQAREAARRTQCKNNLKQFGLAFHNYHDTHGVFPYASTFSDGPSGADQGENYLRANHKSMWFGMILPFADQAPFYNQLGDASPNDAASGNRDRIANHFFQFATCPSNPYATSGKRIDGANFADVSVAVQAGFYRPSGGPSRNDAGNKDCQQNPDSQTPNTAVFCSKNTGGVEGGWRRPHRNPSGTRGMFARGVTSLRMRDVTDGSSNTIMLGETKPHYNPFGSIWALNVPEAMYHLKINSTFLKAREDNGTVSWPDASGYASYHEGGAQFLLVDGSVHFLSENIDYETYCNLGDRFDGQALGDF</sequence>
<feature type="transmembrane region" description="Helical" evidence="2">
    <location>
        <begin position="16"/>
        <end position="37"/>
    </location>
</feature>
<dbReference type="RefSeq" id="WP_145366928.1">
    <property type="nucleotide sequence ID" value="NZ_CP036275.1"/>
</dbReference>
<dbReference type="Gene3D" id="3.30.700.10">
    <property type="entry name" value="Glycoprotein, Type 4 Pilin"/>
    <property type="match status" value="1"/>
</dbReference>
<dbReference type="PROSITE" id="PS00409">
    <property type="entry name" value="PROKAR_NTER_METHYL"/>
    <property type="match status" value="1"/>
</dbReference>
<feature type="domain" description="DUF1559" evidence="3">
    <location>
        <begin position="38"/>
        <end position="323"/>
    </location>
</feature>
<evidence type="ECO:0000313" key="5">
    <source>
        <dbReference type="Proteomes" id="UP000320496"/>
    </source>
</evidence>
<proteinExistence type="predicted"/>
<dbReference type="PANTHER" id="PTHR30093">
    <property type="entry name" value="GENERAL SECRETION PATHWAY PROTEIN G"/>
    <property type="match status" value="1"/>
</dbReference>
<gene>
    <name evidence="4" type="primary">xcpT_10</name>
    <name evidence="4" type="ORF">Mal4_05270</name>
</gene>
<feature type="region of interest" description="Disordered" evidence="1">
    <location>
        <begin position="170"/>
        <end position="225"/>
    </location>
</feature>
<keyword evidence="2" id="KW-0812">Transmembrane</keyword>
<evidence type="ECO:0000313" key="4">
    <source>
        <dbReference type="EMBL" id="QDU36243.1"/>
    </source>
</evidence>
<dbReference type="AlphaFoldDB" id="A0A517Z193"/>
<dbReference type="InterPro" id="IPR045584">
    <property type="entry name" value="Pilin-like"/>
</dbReference>
<dbReference type="KEGG" id="mri:Mal4_05270"/>
<dbReference type="NCBIfam" id="TIGR02532">
    <property type="entry name" value="IV_pilin_GFxxxE"/>
    <property type="match status" value="1"/>
</dbReference>
<accession>A0A517Z193</accession>
<dbReference type="Pfam" id="PF07963">
    <property type="entry name" value="N_methyl"/>
    <property type="match status" value="1"/>
</dbReference>
<protein>
    <submittedName>
        <fullName evidence="4">Type II secretion system protein G</fullName>
    </submittedName>
</protein>
<evidence type="ECO:0000256" key="1">
    <source>
        <dbReference type="SAM" id="MobiDB-lite"/>
    </source>
</evidence>
<dbReference type="NCBIfam" id="TIGR04294">
    <property type="entry name" value="pre_pil_HX9DG"/>
    <property type="match status" value="1"/>
</dbReference>
<reference evidence="4 5" key="1">
    <citation type="submission" date="2019-02" db="EMBL/GenBank/DDBJ databases">
        <title>Deep-cultivation of Planctomycetes and their phenomic and genomic characterization uncovers novel biology.</title>
        <authorList>
            <person name="Wiegand S."/>
            <person name="Jogler M."/>
            <person name="Boedeker C."/>
            <person name="Pinto D."/>
            <person name="Vollmers J."/>
            <person name="Rivas-Marin E."/>
            <person name="Kohn T."/>
            <person name="Peeters S.H."/>
            <person name="Heuer A."/>
            <person name="Rast P."/>
            <person name="Oberbeckmann S."/>
            <person name="Bunk B."/>
            <person name="Jeske O."/>
            <person name="Meyerdierks A."/>
            <person name="Storesund J.E."/>
            <person name="Kallscheuer N."/>
            <person name="Luecker S."/>
            <person name="Lage O.M."/>
            <person name="Pohl T."/>
            <person name="Merkel B.J."/>
            <person name="Hornburger P."/>
            <person name="Mueller R.-W."/>
            <person name="Bruemmer F."/>
            <person name="Labrenz M."/>
            <person name="Spormann A.M."/>
            <person name="Op den Camp H."/>
            <person name="Overmann J."/>
            <person name="Amann R."/>
            <person name="Jetten M.S.M."/>
            <person name="Mascher T."/>
            <person name="Medema M.H."/>
            <person name="Devos D.P."/>
            <person name="Kaster A.-K."/>
            <person name="Ovreas L."/>
            <person name="Rohde M."/>
            <person name="Galperin M.Y."/>
            <person name="Jogler C."/>
        </authorList>
    </citation>
    <scope>NUCLEOTIDE SEQUENCE [LARGE SCALE GENOMIC DNA]</scope>
    <source>
        <strain evidence="4 5">Mal4</strain>
    </source>
</reference>
<feature type="compositionally biased region" description="Polar residues" evidence="1">
    <location>
        <begin position="185"/>
        <end position="205"/>
    </location>
</feature>
<dbReference type="PANTHER" id="PTHR30093:SF2">
    <property type="entry name" value="TYPE II SECRETION SYSTEM PROTEIN H"/>
    <property type="match status" value="1"/>
</dbReference>
<dbReference type="SUPFAM" id="SSF54523">
    <property type="entry name" value="Pili subunits"/>
    <property type="match status" value="1"/>
</dbReference>
<keyword evidence="2" id="KW-1133">Transmembrane helix</keyword>